<reference evidence="1" key="1">
    <citation type="submission" date="2016-10" db="EMBL/GenBank/DDBJ databases">
        <title>Draft Genome Sequence of Nocardioides luteus Strain BAFB, an Alkane-Degrading Bacterium Isolated from JP-7 Polluted Soil.</title>
        <authorList>
            <person name="Brown L."/>
            <person name="Ruiz O.N."/>
            <person name="Gunasekera T."/>
        </authorList>
    </citation>
    <scope>NUCLEOTIDE SEQUENCE [LARGE SCALE GENOMIC DNA]</scope>
    <source>
        <strain evidence="1">BAFB</strain>
    </source>
</reference>
<dbReference type="AlphaFoldDB" id="A0A1J4N737"/>
<organism evidence="1 2">
    <name type="scientific">Nocardioides luteus</name>
    <dbReference type="NCBI Taxonomy" id="1844"/>
    <lineage>
        <taxon>Bacteria</taxon>
        <taxon>Bacillati</taxon>
        <taxon>Actinomycetota</taxon>
        <taxon>Actinomycetes</taxon>
        <taxon>Propionibacteriales</taxon>
        <taxon>Nocardioidaceae</taxon>
        <taxon>Nocardioides</taxon>
    </lineage>
</organism>
<dbReference type="RefSeq" id="WP_045548641.1">
    <property type="nucleotide sequence ID" value="NZ_JZDQ02000009.1"/>
</dbReference>
<dbReference type="EMBL" id="JZDQ02000009">
    <property type="protein sequence ID" value="OIJ27302.1"/>
    <property type="molecule type" value="Genomic_DNA"/>
</dbReference>
<accession>A0A1J4N737</accession>
<name>A0A1J4N737_9ACTN</name>
<dbReference type="Pfam" id="PF10936">
    <property type="entry name" value="DUF2617"/>
    <property type="match status" value="1"/>
</dbReference>
<dbReference type="Proteomes" id="UP000033772">
    <property type="component" value="Unassembled WGS sequence"/>
</dbReference>
<proteinExistence type="predicted"/>
<keyword evidence="2" id="KW-1185">Reference proteome</keyword>
<comment type="caution">
    <text evidence="1">The sequence shown here is derived from an EMBL/GenBank/DDBJ whole genome shotgun (WGS) entry which is preliminary data.</text>
</comment>
<evidence type="ECO:0000313" key="1">
    <source>
        <dbReference type="EMBL" id="OIJ27302.1"/>
    </source>
</evidence>
<protein>
    <recommendedName>
        <fullName evidence="3">DUF2617 domain-containing protein</fullName>
    </recommendedName>
</protein>
<sequence>MTLLDVPFADVRGDTLRWSLAPIEVTPLAYQTVDLGTGLTVTLSVLGASHQVVVRRHDRPLLHETIACGLTESAPLPAAHAEGGYSLGSHVATLEPDELAERASELVERLRGRTDAVVAHFPGDPNAVTALALEELGEWQITWSTWHTYPQTGEIVATVTSYRPEEVERV</sequence>
<dbReference type="InterPro" id="IPR024486">
    <property type="entry name" value="DUF2617"/>
</dbReference>
<evidence type="ECO:0000313" key="2">
    <source>
        <dbReference type="Proteomes" id="UP000033772"/>
    </source>
</evidence>
<gene>
    <name evidence="1" type="ORF">UG56_007925</name>
</gene>
<evidence type="ECO:0008006" key="3">
    <source>
        <dbReference type="Google" id="ProtNLM"/>
    </source>
</evidence>
<dbReference type="STRING" id="1844.UG56_007925"/>